<organism evidence="6 7">
    <name type="scientific">Sphingomonas crocodyli</name>
    <dbReference type="NCBI Taxonomy" id="1979270"/>
    <lineage>
        <taxon>Bacteria</taxon>
        <taxon>Pseudomonadati</taxon>
        <taxon>Pseudomonadota</taxon>
        <taxon>Alphaproteobacteria</taxon>
        <taxon>Sphingomonadales</taxon>
        <taxon>Sphingomonadaceae</taxon>
        <taxon>Sphingomonas</taxon>
    </lineage>
</organism>
<evidence type="ECO:0000313" key="6">
    <source>
        <dbReference type="EMBL" id="RVT89427.1"/>
    </source>
</evidence>
<dbReference type="InterPro" id="IPR036390">
    <property type="entry name" value="WH_DNA-bd_sf"/>
</dbReference>
<keyword evidence="7" id="KW-1185">Reference proteome</keyword>
<evidence type="ECO:0000256" key="4">
    <source>
        <dbReference type="ARBA" id="ARBA00023163"/>
    </source>
</evidence>
<dbReference type="PRINTS" id="PR00039">
    <property type="entry name" value="HTHLYSR"/>
</dbReference>
<dbReference type="PROSITE" id="PS50931">
    <property type="entry name" value="HTH_LYSR"/>
    <property type="match status" value="1"/>
</dbReference>
<dbReference type="Gene3D" id="3.40.190.10">
    <property type="entry name" value="Periplasmic binding protein-like II"/>
    <property type="match status" value="2"/>
</dbReference>
<sequence length="365" mass="40736">MCRQGHHAHAYPLCGIRRRRAKPITLWVERMSQTVEREWHDAGDARVSEQRVVEHGAAPEVAATPPTPPLRHVILRHLPYFLVVAQEQHFHRAATILNVTQSALSRRIQALEAELGVVLFNRGQRGVTLTEAGRIFYEESKPILSEFERAVGRVRAVVRGEEGRLRIAINEGAVRSPAVSTALRDYRRLLPRVKLDIMPMLTSEQLDGLRNQSIDLGILYDLAGIDLPEAQFAHHLIEEEPMVLALPNDHPLATRDLKIEDLANEPLTWPSRDRGRYLHDAMIAAFQASGLSPIMSMEVLTAETTVNLAAAGLGMGFVGQRQHVPPTVALKPVLGFDVALKLQLVWQRNNRLPSLRPLLELLGAA</sequence>
<protein>
    <submittedName>
        <fullName evidence="6">LysR family transcriptional regulator</fullName>
    </submittedName>
</protein>
<dbReference type="AlphaFoldDB" id="A0A437LVL2"/>
<evidence type="ECO:0000313" key="7">
    <source>
        <dbReference type="Proteomes" id="UP000282971"/>
    </source>
</evidence>
<evidence type="ECO:0000259" key="5">
    <source>
        <dbReference type="PROSITE" id="PS50931"/>
    </source>
</evidence>
<dbReference type="GO" id="GO:0032993">
    <property type="term" value="C:protein-DNA complex"/>
    <property type="evidence" value="ECO:0007669"/>
    <property type="project" value="TreeGrafter"/>
</dbReference>
<dbReference type="SUPFAM" id="SSF53850">
    <property type="entry name" value="Periplasmic binding protein-like II"/>
    <property type="match status" value="1"/>
</dbReference>
<keyword evidence="3" id="KW-0238">DNA-binding</keyword>
<dbReference type="GO" id="GO:0003700">
    <property type="term" value="F:DNA-binding transcription factor activity"/>
    <property type="evidence" value="ECO:0007669"/>
    <property type="project" value="InterPro"/>
</dbReference>
<gene>
    <name evidence="6" type="ORF">EOD43_21930</name>
</gene>
<dbReference type="EMBL" id="SACN01000005">
    <property type="protein sequence ID" value="RVT89427.1"/>
    <property type="molecule type" value="Genomic_DNA"/>
</dbReference>
<evidence type="ECO:0000256" key="1">
    <source>
        <dbReference type="ARBA" id="ARBA00009437"/>
    </source>
</evidence>
<keyword evidence="2" id="KW-0805">Transcription regulation</keyword>
<feature type="domain" description="HTH lysR-type" evidence="5">
    <location>
        <begin position="73"/>
        <end position="130"/>
    </location>
</feature>
<proteinExistence type="inferred from homology"/>
<comment type="caution">
    <text evidence="6">The sequence shown here is derived from an EMBL/GenBank/DDBJ whole genome shotgun (WGS) entry which is preliminary data.</text>
</comment>
<dbReference type="OrthoDB" id="9786526at2"/>
<dbReference type="InterPro" id="IPR005119">
    <property type="entry name" value="LysR_subst-bd"/>
</dbReference>
<name>A0A437LVL2_9SPHN</name>
<dbReference type="InterPro" id="IPR000847">
    <property type="entry name" value="LysR_HTH_N"/>
</dbReference>
<dbReference type="PANTHER" id="PTHR30346">
    <property type="entry name" value="TRANSCRIPTIONAL DUAL REGULATOR HCAR-RELATED"/>
    <property type="match status" value="1"/>
</dbReference>
<dbReference type="Pfam" id="PF03466">
    <property type="entry name" value="LysR_substrate"/>
    <property type="match status" value="1"/>
</dbReference>
<accession>A0A437LVL2</accession>
<evidence type="ECO:0000256" key="2">
    <source>
        <dbReference type="ARBA" id="ARBA00023015"/>
    </source>
</evidence>
<keyword evidence="4" id="KW-0804">Transcription</keyword>
<dbReference type="GO" id="GO:0003677">
    <property type="term" value="F:DNA binding"/>
    <property type="evidence" value="ECO:0007669"/>
    <property type="project" value="UniProtKB-KW"/>
</dbReference>
<dbReference type="SUPFAM" id="SSF46785">
    <property type="entry name" value="Winged helix' DNA-binding domain"/>
    <property type="match status" value="1"/>
</dbReference>
<dbReference type="Pfam" id="PF00126">
    <property type="entry name" value="HTH_1"/>
    <property type="match status" value="1"/>
</dbReference>
<dbReference type="InterPro" id="IPR036388">
    <property type="entry name" value="WH-like_DNA-bd_sf"/>
</dbReference>
<dbReference type="Proteomes" id="UP000282971">
    <property type="component" value="Unassembled WGS sequence"/>
</dbReference>
<dbReference type="Gene3D" id="1.10.10.10">
    <property type="entry name" value="Winged helix-like DNA-binding domain superfamily/Winged helix DNA-binding domain"/>
    <property type="match status" value="1"/>
</dbReference>
<dbReference type="CDD" id="cd08414">
    <property type="entry name" value="PBP2_LTTR_aromatics_like"/>
    <property type="match status" value="1"/>
</dbReference>
<evidence type="ECO:0000256" key="3">
    <source>
        <dbReference type="ARBA" id="ARBA00023125"/>
    </source>
</evidence>
<reference evidence="6 7" key="1">
    <citation type="submission" date="2019-01" db="EMBL/GenBank/DDBJ databases">
        <authorList>
            <person name="Chen W.-M."/>
        </authorList>
    </citation>
    <scope>NUCLEOTIDE SEQUENCE [LARGE SCALE GENOMIC DNA]</scope>
    <source>
        <strain evidence="6 7">CCP-7</strain>
    </source>
</reference>
<comment type="similarity">
    <text evidence="1">Belongs to the LysR transcriptional regulatory family.</text>
</comment>
<dbReference type="PANTHER" id="PTHR30346:SF28">
    <property type="entry name" value="HTH-TYPE TRANSCRIPTIONAL REGULATOR CYNR"/>
    <property type="match status" value="1"/>
</dbReference>
<dbReference type="FunFam" id="1.10.10.10:FF:000001">
    <property type="entry name" value="LysR family transcriptional regulator"/>
    <property type="match status" value="1"/>
</dbReference>